<organism evidence="2 3">
    <name type="scientific">Aquibium carbonis</name>
    <dbReference type="NCBI Taxonomy" id="2495581"/>
    <lineage>
        <taxon>Bacteria</taxon>
        <taxon>Pseudomonadati</taxon>
        <taxon>Pseudomonadota</taxon>
        <taxon>Alphaproteobacteria</taxon>
        <taxon>Hyphomicrobiales</taxon>
        <taxon>Phyllobacteriaceae</taxon>
        <taxon>Aquibium</taxon>
    </lineage>
</organism>
<sequence>MRAAALRHAVLIACFAFSACSTSEALDPRALFGGQAASTPAQPDQGARATVPAVTSSSLRMEFAPVVGPTLAAATPLSRRLSQLAAERGIEIVAPGGMPGDFIVKGYLSAIADGNDTLVIFVWDVVDAKGTRLHRIQGQERIAGKAGADPWSAVPGATMEQIAARTIADIASWSTSRSG</sequence>
<dbReference type="Proteomes" id="UP000278398">
    <property type="component" value="Unassembled WGS sequence"/>
</dbReference>
<gene>
    <name evidence="2" type="ORF">EJC49_02410</name>
</gene>
<reference evidence="2 3" key="1">
    <citation type="submission" date="2018-12" db="EMBL/GenBank/DDBJ databases">
        <title>Mesorhizobium carbonis sp. nov., isolated from coal mine water.</title>
        <authorList>
            <person name="Xin W."/>
            <person name="Xu Z."/>
            <person name="Xiang F."/>
            <person name="Zhang J."/>
            <person name="Xi L."/>
            <person name="Liu J."/>
        </authorList>
    </citation>
    <scope>NUCLEOTIDE SEQUENCE [LARGE SCALE GENOMIC DNA]</scope>
    <source>
        <strain evidence="2 3">B2.3</strain>
    </source>
</reference>
<protein>
    <recommendedName>
        <fullName evidence="4">Lipoprotein</fullName>
    </recommendedName>
</protein>
<name>A0A3R9YCB4_9HYPH</name>
<accession>A0A3R9YCB4</accession>
<feature type="chain" id="PRO_5018700306" description="Lipoprotein" evidence="1">
    <location>
        <begin position="26"/>
        <end position="179"/>
    </location>
</feature>
<comment type="caution">
    <text evidence="2">The sequence shown here is derived from an EMBL/GenBank/DDBJ whole genome shotgun (WGS) entry which is preliminary data.</text>
</comment>
<evidence type="ECO:0000313" key="3">
    <source>
        <dbReference type="Proteomes" id="UP000278398"/>
    </source>
</evidence>
<dbReference type="AlphaFoldDB" id="A0A3R9YCB4"/>
<dbReference type="OrthoDB" id="7374881at2"/>
<keyword evidence="3" id="KW-1185">Reference proteome</keyword>
<proteinExistence type="predicted"/>
<evidence type="ECO:0000256" key="1">
    <source>
        <dbReference type="SAM" id="SignalP"/>
    </source>
</evidence>
<keyword evidence="1" id="KW-0732">Signal</keyword>
<dbReference type="RefSeq" id="WP_126697867.1">
    <property type="nucleotide sequence ID" value="NZ_RWKW01000005.1"/>
</dbReference>
<dbReference type="EMBL" id="RWKW01000005">
    <property type="protein sequence ID" value="RST88012.1"/>
    <property type="molecule type" value="Genomic_DNA"/>
</dbReference>
<feature type="signal peptide" evidence="1">
    <location>
        <begin position="1"/>
        <end position="25"/>
    </location>
</feature>
<evidence type="ECO:0000313" key="2">
    <source>
        <dbReference type="EMBL" id="RST88012.1"/>
    </source>
</evidence>
<evidence type="ECO:0008006" key="4">
    <source>
        <dbReference type="Google" id="ProtNLM"/>
    </source>
</evidence>
<dbReference type="PROSITE" id="PS51257">
    <property type="entry name" value="PROKAR_LIPOPROTEIN"/>
    <property type="match status" value="1"/>
</dbReference>